<evidence type="ECO:0000313" key="2">
    <source>
        <dbReference type="Proteomes" id="UP001143910"/>
    </source>
</evidence>
<proteinExistence type="predicted"/>
<dbReference type="EMBL" id="JANJQO010000594">
    <property type="protein sequence ID" value="KAJ2976356.1"/>
    <property type="molecule type" value="Genomic_DNA"/>
</dbReference>
<evidence type="ECO:0000313" key="1">
    <source>
        <dbReference type="EMBL" id="KAJ2976356.1"/>
    </source>
</evidence>
<gene>
    <name evidence="1" type="ORF">NQ176_g5002</name>
</gene>
<name>A0ACC1NCK4_9HYPO</name>
<comment type="caution">
    <text evidence="1">The sequence shown here is derived from an EMBL/GenBank/DDBJ whole genome shotgun (WGS) entry which is preliminary data.</text>
</comment>
<protein>
    <submittedName>
        <fullName evidence="1">Uncharacterized protein</fullName>
    </submittedName>
</protein>
<organism evidence="1 2">
    <name type="scientific">Zarea fungicola</name>
    <dbReference type="NCBI Taxonomy" id="93591"/>
    <lineage>
        <taxon>Eukaryota</taxon>
        <taxon>Fungi</taxon>
        <taxon>Dikarya</taxon>
        <taxon>Ascomycota</taxon>
        <taxon>Pezizomycotina</taxon>
        <taxon>Sordariomycetes</taxon>
        <taxon>Hypocreomycetidae</taxon>
        <taxon>Hypocreales</taxon>
        <taxon>Cordycipitaceae</taxon>
        <taxon>Zarea</taxon>
    </lineage>
</organism>
<accession>A0ACC1NCK4</accession>
<reference evidence="1" key="1">
    <citation type="submission" date="2022-08" db="EMBL/GenBank/DDBJ databases">
        <title>Genome Sequence of Lecanicillium fungicola.</title>
        <authorList>
            <person name="Buettner E."/>
        </authorList>
    </citation>
    <scope>NUCLEOTIDE SEQUENCE</scope>
    <source>
        <strain evidence="1">Babe33</strain>
    </source>
</reference>
<sequence length="253" mass="27517">MKPSYGFAAAVAATMAQPLLASPVASKTEGRDVLKLNKRSGVCNANNQCSFPSVAEIGANIRATTEFDFTRSCVFYLGLDGAEGQIIAKKWYNDVHPEKGKTSIVWGEAASSRWANQKIEEIRVALGPNDQIPDPLHPGQRVSYRKVWSALVSQGMAESCHGTVYFVTTGAALQNLGTTPVDNIWWNYELPALVADRKNNQVDQIMIADGTVKDKSGKLSDKGRMIWSKGKGRIGRPGGPAGNGYVYNFQKHV</sequence>
<dbReference type="Proteomes" id="UP001143910">
    <property type="component" value="Unassembled WGS sequence"/>
</dbReference>
<keyword evidence="2" id="KW-1185">Reference proteome</keyword>